<evidence type="ECO:0000256" key="1">
    <source>
        <dbReference type="SAM" id="SignalP"/>
    </source>
</evidence>
<organism evidence="2 3">
    <name type="scientific">Rhodoferax ferrireducens</name>
    <dbReference type="NCBI Taxonomy" id="192843"/>
    <lineage>
        <taxon>Bacteria</taxon>
        <taxon>Pseudomonadati</taxon>
        <taxon>Pseudomonadota</taxon>
        <taxon>Betaproteobacteria</taxon>
        <taxon>Burkholderiales</taxon>
        <taxon>Comamonadaceae</taxon>
        <taxon>Rhodoferax</taxon>
    </lineage>
</organism>
<accession>A0ABU2C6D8</accession>
<dbReference type="RefSeq" id="WP_310372205.1">
    <property type="nucleotide sequence ID" value="NZ_JAVDXT010000001.1"/>
</dbReference>
<proteinExistence type="predicted"/>
<dbReference type="EMBL" id="JAVDXT010000001">
    <property type="protein sequence ID" value="MDR7376910.1"/>
    <property type="molecule type" value="Genomic_DNA"/>
</dbReference>
<protein>
    <submittedName>
        <fullName evidence="2">Exopolysaccharide biosynthesis operon protein EpsL</fullName>
    </submittedName>
</protein>
<reference evidence="2 3" key="1">
    <citation type="submission" date="2023-07" db="EMBL/GenBank/DDBJ databases">
        <title>Sorghum-associated microbial communities from plants grown in Nebraska, USA.</title>
        <authorList>
            <person name="Schachtman D."/>
        </authorList>
    </citation>
    <scope>NUCLEOTIDE SEQUENCE [LARGE SCALE GENOMIC DNA]</scope>
    <source>
        <strain evidence="2 3">BE313</strain>
    </source>
</reference>
<dbReference type="Pfam" id="PF10082">
    <property type="entry name" value="BBP2_2"/>
    <property type="match status" value="1"/>
</dbReference>
<feature type="chain" id="PRO_5046825184" evidence="1">
    <location>
        <begin position="25"/>
        <end position="400"/>
    </location>
</feature>
<dbReference type="InterPro" id="IPR018759">
    <property type="entry name" value="BBP2_2"/>
</dbReference>
<name>A0ABU2C6D8_9BURK</name>
<comment type="caution">
    <text evidence="2">The sequence shown here is derived from an EMBL/GenBank/DDBJ whole genome shotgun (WGS) entry which is preliminary data.</text>
</comment>
<dbReference type="NCBIfam" id="TIGR03014">
    <property type="entry name" value="EpsL"/>
    <property type="match status" value="1"/>
</dbReference>
<sequence length="400" mass="44518">MHVKRPYALIPALLLLTSMRPAWAQTEDTFKLNAGYALQTDNNLFRLPASTLALGGNASATERISQSSVGLSFNKPYSLQRFEVDLNLIDSRYQQNSYLSFMAHNASAAWRWSLTPKLHGNLTSTRKETLNSFADNQTQNVRNQRTDTATRLDTIYELGAAWRVIGGVTAAAQNNVLPLAAEGSTSTTSGDVGLRYVWSSGTALSYAFKRINGKYTNRTLQPSTLLDNRFSQQDNELRLHWPLSGQTVVDINAAYISRTHPNFNQRDYSGINAGASLKWDISGKSALTASWVHELASYQTSSTNFTRTDRLSLSPVWQITPKTAIRLRYEIALRDYLDSPGSTPASQRSDTTHDASLSLEWQPYQNLGLTTSLQKARRTSNQPGFDYDSNMATIAAKYSF</sequence>
<dbReference type="Proteomes" id="UP001180487">
    <property type="component" value="Unassembled WGS sequence"/>
</dbReference>
<keyword evidence="3" id="KW-1185">Reference proteome</keyword>
<gene>
    <name evidence="2" type="ORF">J2X19_001568</name>
</gene>
<dbReference type="SUPFAM" id="SSF56935">
    <property type="entry name" value="Porins"/>
    <property type="match status" value="1"/>
</dbReference>
<keyword evidence="1" id="KW-0732">Signal</keyword>
<evidence type="ECO:0000313" key="2">
    <source>
        <dbReference type="EMBL" id="MDR7376910.1"/>
    </source>
</evidence>
<evidence type="ECO:0000313" key="3">
    <source>
        <dbReference type="Proteomes" id="UP001180487"/>
    </source>
</evidence>
<dbReference type="InterPro" id="IPR017465">
    <property type="entry name" value="EpsL_proteobac"/>
</dbReference>
<feature type="signal peptide" evidence="1">
    <location>
        <begin position="1"/>
        <end position="24"/>
    </location>
</feature>